<dbReference type="Proteomes" id="UP000290189">
    <property type="component" value="Unassembled WGS sequence"/>
</dbReference>
<evidence type="ECO:0000313" key="4">
    <source>
        <dbReference type="EMBL" id="SPQ95157.1"/>
    </source>
</evidence>
<dbReference type="InterPro" id="IPR011989">
    <property type="entry name" value="ARM-like"/>
</dbReference>
<dbReference type="InterPro" id="IPR045156">
    <property type="entry name" value="Vac8"/>
</dbReference>
<reference evidence="4 6" key="2">
    <citation type="submission" date="2018-03" db="EMBL/GenBank/DDBJ databases">
        <authorList>
            <person name="Fogelqvist J."/>
        </authorList>
    </citation>
    <scope>NUCLEOTIDE SEQUENCE [LARGE SCALE GENOMIC DNA]</scope>
</reference>
<evidence type="ECO:0008006" key="7">
    <source>
        <dbReference type="Google" id="ProtNLM"/>
    </source>
</evidence>
<evidence type="ECO:0000256" key="1">
    <source>
        <dbReference type="ARBA" id="ARBA00005462"/>
    </source>
</evidence>
<dbReference type="AlphaFoldDB" id="A0A0G4ISF0"/>
<gene>
    <name evidence="3" type="ORF">PBRA_006382</name>
    <name evidence="4" type="ORF">PLBR_LOCUS2372</name>
</gene>
<comment type="similarity">
    <text evidence="1">Belongs to the beta-catenin family.</text>
</comment>
<dbReference type="GO" id="GO:0043495">
    <property type="term" value="F:protein-membrane adaptor activity"/>
    <property type="evidence" value="ECO:0007669"/>
    <property type="project" value="InterPro"/>
</dbReference>
<sequence>MVATTSYSSQQQGVGATALCPEAIALKLRQLAAEPDNQMYIAREPGCIGGLIGFLAPGNDLRIMLIAAQAILFLSSHPSNRKLLLGMSALISHLTELCTHPNQNLAHFASAALVNLTKNDENRVQSFKKKSLELVKLQLQAPPADEAAVKNALLSVAGVVSVTLSRRHVVSAYSVKKALAYSLIDALRRIDVDAAEILEKHSNATASCVGASAPQYLEHNSFKARPDALSIFANSFEESSLATRLARQRKLEREKLESQNKTQSILSKVWTSIW</sequence>
<dbReference type="Gene3D" id="1.25.10.10">
    <property type="entry name" value="Leucine-rich Repeat Variant"/>
    <property type="match status" value="1"/>
</dbReference>
<geneLocation type="mitochondrion" evidence="4"/>
<dbReference type="OrthoDB" id="17335at2759"/>
<dbReference type="Proteomes" id="UP000039324">
    <property type="component" value="Unassembled WGS sequence"/>
</dbReference>
<accession>A0A0G4ISF0</accession>
<evidence type="ECO:0000313" key="6">
    <source>
        <dbReference type="Proteomes" id="UP000290189"/>
    </source>
</evidence>
<dbReference type="PANTHER" id="PTHR47249">
    <property type="entry name" value="VACUOLAR PROTEIN 8"/>
    <property type="match status" value="1"/>
</dbReference>
<reference evidence="3 5" key="1">
    <citation type="submission" date="2015-02" db="EMBL/GenBank/DDBJ databases">
        <authorList>
            <person name="Chooi Y.-H."/>
        </authorList>
    </citation>
    <scope>NUCLEOTIDE SEQUENCE [LARGE SCALE GENOMIC DNA]</scope>
    <source>
        <strain evidence="3">E3</strain>
    </source>
</reference>
<dbReference type="SUPFAM" id="SSF48371">
    <property type="entry name" value="ARM repeat"/>
    <property type="match status" value="1"/>
</dbReference>
<protein>
    <recommendedName>
        <fullName evidence="7">Armadillo repeat-containing domain-containing protein</fullName>
    </recommendedName>
</protein>
<proteinExistence type="inferred from homology"/>
<evidence type="ECO:0000313" key="3">
    <source>
        <dbReference type="EMBL" id="CEO98268.1"/>
    </source>
</evidence>
<dbReference type="InterPro" id="IPR016024">
    <property type="entry name" value="ARM-type_fold"/>
</dbReference>
<keyword evidence="5" id="KW-1185">Reference proteome</keyword>
<dbReference type="EMBL" id="CDSF01000083">
    <property type="protein sequence ID" value="CEO98268.1"/>
    <property type="molecule type" value="Genomic_DNA"/>
</dbReference>
<keyword evidence="2" id="KW-0677">Repeat</keyword>
<evidence type="ECO:0000256" key="2">
    <source>
        <dbReference type="ARBA" id="ARBA00022737"/>
    </source>
</evidence>
<dbReference type="GO" id="GO:0071562">
    <property type="term" value="P:nucleus-vacuole junction assembly"/>
    <property type="evidence" value="ECO:0007669"/>
    <property type="project" value="InterPro"/>
</dbReference>
<dbReference type="PANTHER" id="PTHR47249:SF1">
    <property type="entry name" value="VACUOLAR PROTEIN 8"/>
    <property type="match status" value="1"/>
</dbReference>
<organism evidence="3 5">
    <name type="scientific">Plasmodiophora brassicae</name>
    <name type="common">Clubroot disease agent</name>
    <dbReference type="NCBI Taxonomy" id="37360"/>
    <lineage>
        <taxon>Eukaryota</taxon>
        <taxon>Sar</taxon>
        <taxon>Rhizaria</taxon>
        <taxon>Endomyxa</taxon>
        <taxon>Phytomyxea</taxon>
        <taxon>Plasmodiophorida</taxon>
        <taxon>Plasmodiophoridae</taxon>
        <taxon>Plasmodiophora</taxon>
    </lineage>
</organism>
<evidence type="ECO:0000313" key="5">
    <source>
        <dbReference type="Proteomes" id="UP000039324"/>
    </source>
</evidence>
<keyword evidence="4" id="KW-0496">Mitochondrion</keyword>
<name>A0A0G4ISF0_PLABS</name>
<dbReference type="EMBL" id="OVEO01000003">
    <property type="protein sequence ID" value="SPQ95157.1"/>
    <property type="molecule type" value="Genomic_DNA"/>
</dbReference>